<dbReference type="Proteomes" id="UP001060085">
    <property type="component" value="Linkage Group LG02"/>
</dbReference>
<reference evidence="2" key="1">
    <citation type="journal article" date="2023" name="Nat. Plants">
        <title>Single-cell RNA sequencing provides a high-resolution roadmap for understanding the multicellular compartmentation of specialized metabolism.</title>
        <authorList>
            <person name="Sun S."/>
            <person name="Shen X."/>
            <person name="Li Y."/>
            <person name="Li Y."/>
            <person name="Wang S."/>
            <person name="Li R."/>
            <person name="Zhang H."/>
            <person name="Shen G."/>
            <person name="Guo B."/>
            <person name="Wei J."/>
            <person name="Xu J."/>
            <person name="St-Pierre B."/>
            <person name="Chen S."/>
            <person name="Sun C."/>
        </authorList>
    </citation>
    <scope>NUCLEOTIDE SEQUENCE [LARGE SCALE GENOMIC DNA]</scope>
</reference>
<keyword evidence="2" id="KW-1185">Reference proteome</keyword>
<dbReference type="EMBL" id="CM044702">
    <property type="protein sequence ID" value="KAI5677330.1"/>
    <property type="molecule type" value="Genomic_DNA"/>
</dbReference>
<protein>
    <submittedName>
        <fullName evidence="1">Uncharacterized protein</fullName>
    </submittedName>
</protein>
<accession>A0ACC0BXD2</accession>
<gene>
    <name evidence="1" type="ORF">M9H77_08280</name>
</gene>
<organism evidence="1 2">
    <name type="scientific">Catharanthus roseus</name>
    <name type="common">Madagascar periwinkle</name>
    <name type="synonym">Vinca rosea</name>
    <dbReference type="NCBI Taxonomy" id="4058"/>
    <lineage>
        <taxon>Eukaryota</taxon>
        <taxon>Viridiplantae</taxon>
        <taxon>Streptophyta</taxon>
        <taxon>Embryophyta</taxon>
        <taxon>Tracheophyta</taxon>
        <taxon>Spermatophyta</taxon>
        <taxon>Magnoliopsida</taxon>
        <taxon>eudicotyledons</taxon>
        <taxon>Gunneridae</taxon>
        <taxon>Pentapetalae</taxon>
        <taxon>asterids</taxon>
        <taxon>lamiids</taxon>
        <taxon>Gentianales</taxon>
        <taxon>Apocynaceae</taxon>
        <taxon>Rauvolfioideae</taxon>
        <taxon>Vinceae</taxon>
        <taxon>Catharanthinae</taxon>
        <taxon>Catharanthus</taxon>
    </lineage>
</organism>
<comment type="caution">
    <text evidence="1">The sequence shown here is derived from an EMBL/GenBank/DDBJ whole genome shotgun (WGS) entry which is preliminary data.</text>
</comment>
<name>A0ACC0BXD2_CATRO</name>
<evidence type="ECO:0000313" key="2">
    <source>
        <dbReference type="Proteomes" id="UP001060085"/>
    </source>
</evidence>
<proteinExistence type="predicted"/>
<sequence length="129" mass="14520">MNPLKCAFEVVSGKFLGFVVHKSGIEIDQDKINAIGKMPEPRTVNEVRSLQGRLAYLRRFISNLAGRCQPFTHLMRKRVPFKWDDACSNVFKSIKAYLTRAPILVAHIHGKLLLLYIAAQERSVGALLA</sequence>
<evidence type="ECO:0000313" key="1">
    <source>
        <dbReference type="EMBL" id="KAI5677330.1"/>
    </source>
</evidence>